<name>A0A179FRK9_METCM</name>
<accession>A0A179FRK9</accession>
<dbReference type="OrthoDB" id="4062651at2759"/>
<evidence type="ECO:0000313" key="3">
    <source>
        <dbReference type="Proteomes" id="UP000078397"/>
    </source>
</evidence>
<reference evidence="2 3" key="1">
    <citation type="journal article" date="2016" name="PLoS Pathog.">
        <title>Biosynthesis of antibiotic leucinostatins in bio-control fungus Purpureocillium lilacinum and their inhibition on phytophthora revealed by genome mining.</title>
        <authorList>
            <person name="Wang G."/>
            <person name="Liu Z."/>
            <person name="Lin R."/>
            <person name="Li E."/>
            <person name="Mao Z."/>
            <person name="Ling J."/>
            <person name="Yang Y."/>
            <person name="Yin W.B."/>
            <person name="Xie B."/>
        </authorList>
    </citation>
    <scope>NUCLEOTIDE SEQUENCE [LARGE SCALE GENOMIC DNA]</scope>
    <source>
        <strain evidence="2">170</strain>
    </source>
</reference>
<proteinExistence type="predicted"/>
<evidence type="ECO:0000259" key="1">
    <source>
        <dbReference type="PROSITE" id="PS50011"/>
    </source>
</evidence>
<sequence>MQPTLERRGYRICGYHQSHERDHGKWFTLQIRLNGKSFSVRVSLSKFYNSPRKTAEFNAYFHVLEGGTEILEDADEEGFAMGSADATDKPENCVEDCFNWAVSPFLPVFRRLAPQPLDKSKITLQDLVASESFECELGAINDVLAPWGIASADAMGSRSVPPFKDASTPWTTVFPSFSPSQVEIISDDLEYILDEEPTQVRADGIDLFYKSLDLAGEVMGRSEIEKYEQIERANFEAKVRTSRLFGIVQDNNTQLVGLLLHPIEEENILADVLDSATPAMKRELWAKQIQDTLAALHGAGIVWGDVKPGNIIIDVHGDAWIIDFGGGHTQGWVDEDKAGTKEGDLQGLKRVLEFISSGDDEHE</sequence>
<keyword evidence="3" id="KW-1185">Reference proteome</keyword>
<gene>
    <name evidence="2" type="ORF">VFPPC_04170</name>
</gene>
<dbReference type="GO" id="GO:0005524">
    <property type="term" value="F:ATP binding"/>
    <property type="evidence" value="ECO:0007669"/>
    <property type="project" value="InterPro"/>
</dbReference>
<protein>
    <submittedName>
        <fullName evidence="2">Protein kinase-like domain</fullName>
    </submittedName>
</protein>
<dbReference type="Pfam" id="PF00069">
    <property type="entry name" value="Pkinase"/>
    <property type="match status" value="1"/>
</dbReference>
<dbReference type="Proteomes" id="UP000078397">
    <property type="component" value="Unassembled WGS sequence"/>
</dbReference>
<dbReference type="PROSITE" id="PS50011">
    <property type="entry name" value="PROTEIN_KINASE_DOM"/>
    <property type="match status" value="1"/>
</dbReference>
<evidence type="ECO:0000313" key="2">
    <source>
        <dbReference type="EMBL" id="OAQ67830.1"/>
    </source>
</evidence>
<dbReference type="GO" id="GO:0004672">
    <property type="term" value="F:protein kinase activity"/>
    <property type="evidence" value="ECO:0007669"/>
    <property type="project" value="InterPro"/>
</dbReference>
<dbReference type="RefSeq" id="XP_018144680.1">
    <property type="nucleotide sequence ID" value="XM_018283568.1"/>
</dbReference>
<dbReference type="SUPFAM" id="SSF56112">
    <property type="entry name" value="Protein kinase-like (PK-like)"/>
    <property type="match status" value="1"/>
</dbReference>
<dbReference type="InterPro" id="IPR011009">
    <property type="entry name" value="Kinase-like_dom_sf"/>
</dbReference>
<dbReference type="KEGG" id="pchm:VFPPC_04170"/>
<dbReference type="GeneID" id="28847562"/>
<feature type="domain" description="Protein kinase" evidence="1">
    <location>
        <begin position="149"/>
        <end position="363"/>
    </location>
</feature>
<comment type="caution">
    <text evidence="2">The sequence shown here is derived from an EMBL/GenBank/DDBJ whole genome shotgun (WGS) entry which is preliminary data.</text>
</comment>
<dbReference type="InterPro" id="IPR000719">
    <property type="entry name" value="Prot_kinase_dom"/>
</dbReference>
<dbReference type="AlphaFoldDB" id="A0A179FRK9"/>
<dbReference type="Gene3D" id="1.10.510.10">
    <property type="entry name" value="Transferase(Phosphotransferase) domain 1"/>
    <property type="match status" value="1"/>
</dbReference>
<dbReference type="EMBL" id="LSBJ02000003">
    <property type="protein sequence ID" value="OAQ67830.1"/>
    <property type="molecule type" value="Genomic_DNA"/>
</dbReference>
<organism evidence="2 3">
    <name type="scientific">Pochonia chlamydosporia 170</name>
    <dbReference type="NCBI Taxonomy" id="1380566"/>
    <lineage>
        <taxon>Eukaryota</taxon>
        <taxon>Fungi</taxon>
        <taxon>Dikarya</taxon>
        <taxon>Ascomycota</taxon>
        <taxon>Pezizomycotina</taxon>
        <taxon>Sordariomycetes</taxon>
        <taxon>Hypocreomycetidae</taxon>
        <taxon>Hypocreales</taxon>
        <taxon>Clavicipitaceae</taxon>
        <taxon>Pochonia</taxon>
    </lineage>
</organism>